<evidence type="ECO:0000259" key="2">
    <source>
        <dbReference type="Pfam" id="PF03721"/>
    </source>
</evidence>
<dbReference type="GO" id="GO:0051287">
    <property type="term" value="F:NAD binding"/>
    <property type="evidence" value="ECO:0007669"/>
    <property type="project" value="InterPro"/>
</dbReference>
<keyword evidence="1" id="KW-0812">Transmembrane</keyword>
<dbReference type="EMBL" id="JACHCE010000001">
    <property type="protein sequence ID" value="MBB5634846.1"/>
    <property type="molecule type" value="Genomic_DNA"/>
</dbReference>
<keyword evidence="1" id="KW-0472">Membrane</keyword>
<sequence>MTRIDKDTPIAVIGLGYVGLLLAVAFARYFKVTGFDTKQKRIEELNTG</sequence>
<dbReference type="Pfam" id="PF03721">
    <property type="entry name" value="UDPG_MGDP_dh_N"/>
    <property type="match status" value="1"/>
</dbReference>
<reference evidence="3 4" key="1">
    <citation type="submission" date="2020-08" db="EMBL/GenBank/DDBJ databases">
        <title>Genomic Encyclopedia of Type Strains, Phase IV (KMG-V): Genome sequencing to study the core and pangenomes of soil and plant-associated prokaryotes.</title>
        <authorList>
            <person name="Whitman W."/>
        </authorList>
    </citation>
    <scope>NUCLEOTIDE SEQUENCE [LARGE SCALE GENOMIC DNA]</scope>
    <source>
        <strain evidence="3 4">S3M1</strain>
    </source>
</reference>
<comment type="caution">
    <text evidence="3">The sequence shown here is derived from an EMBL/GenBank/DDBJ whole genome shotgun (WGS) entry which is preliminary data.</text>
</comment>
<dbReference type="InterPro" id="IPR036291">
    <property type="entry name" value="NAD(P)-bd_dom_sf"/>
</dbReference>
<name>A0A7W8ZIU6_9SPHI</name>
<organism evidence="3 4">
    <name type="scientific">Pedobacter cryoconitis</name>
    <dbReference type="NCBI Taxonomy" id="188932"/>
    <lineage>
        <taxon>Bacteria</taxon>
        <taxon>Pseudomonadati</taxon>
        <taxon>Bacteroidota</taxon>
        <taxon>Sphingobacteriia</taxon>
        <taxon>Sphingobacteriales</taxon>
        <taxon>Sphingobacteriaceae</taxon>
        <taxon>Pedobacter</taxon>
    </lineage>
</organism>
<evidence type="ECO:0000313" key="3">
    <source>
        <dbReference type="EMBL" id="MBB5634846.1"/>
    </source>
</evidence>
<protein>
    <submittedName>
        <fullName evidence="3">UDP-N-acetyl-D-mannosaminuronate dehydrogenase</fullName>
    </submittedName>
</protein>
<evidence type="ECO:0000313" key="4">
    <source>
        <dbReference type="Proteomes" id="UP000537204"/>
    </source>
</evidence>
<dbReference type="SUPFAM" id="SSF51735">
    <property type="entry name" value="NAD(P)-binding Rossmann-fold domains"/>
    <property type="match status" value="1"/>
</dbReference>
<evidence type="ECO:0000256" key="1">
    <source>
        <dbReference type="SAM" id="Phobius"/>
    </source>
</evidence>
<gene>
    <name evidence="3" type="ORF">HDE68_000731</name>
</gene>
<dbReference type="AlphaFoldDB" id="A0A7W8ZIU6"/>
<accession>A0A7W8ZIU6</accession>
<feature type="domain" description="UDP-glucose/GDP-mannose dehydrogenase N-terminal" evidence="2">
    <location>
        <begin position="10"/>
        <end position="48"/>
    </location>
</feature>
<dbReference type="GO" id="GO:0016616">
    <property type="term" value="F:oxidoreductase activity, acting on the CH-OH group of donors, NAD or NADP as acceptor"/>
    <property type="evidence" value="ECO:0007669"/>
    <property type="project" value="InterPro"/>
</dbReference>
<proteinExistence type="predicted"/>
<feature type="transmembrane region" description="Helical" evidence="1">
    <location>
        <begin position="12"/>
        <end position="30"/>
    </location>
</feature>
<keyword evidence="1" id="KW-1133">Transmembrane helix</keyword>
<dbReference type="Gene3D" id="3.40.50.720">
    <property type="entry name" value="NAD(P)-binding Rossmann-like Domain"/>
    <property type="match status" value="1"/>
</dbReference>
<dbReference type="InterPro" id="IPR001732">
    <property type="entry name" value="UDP-Glc/GDP-Man_DH_N"/>
</dbReference>
<dbReference type="Proteomes" id="UP000537204">
    <property type="component" value="Unassembled WGS sequence"/>
</dbReference>